<name>R4N9Q1_9VIRU</name>
<organism evidence="1">
    <name type="scientific">Colletotrichum acutatum RNA virus 1</name>
    <dbReference type="NCBI Taxonomy" id="1332073"/>
    <lineage>
        <taxon>Viruses</taxon>
        <taxon>Riboviria</taxon>
        <taxon>dsRNA viruses</taxon>
    </lineage>
</organism>
<reference evidence="1" key="1">
    <citation type="journal article" date="2014" name="Virus Res.">
        <title>Detection and characterization of a novel Gammapartitivirus in the phytopathogenic fungus Colletotrichum acutatum strain HNZJ001.</title>
        <authorList>
            <person name="Zhong J."/>
            <person name="Chen D."/>
            <person name="Lei X.H."/>
            <person name="Zhu H.J."/>
            <person name="Zhu J.Z."/>
            <person name="Gao B.D."/>
        </authorList>
    </citation>
    <scope>NUCLEOTIDE SEQUENCE</scope>
    <source>
        <strain evidence="1">CaRV1</strain>
    </source>
</reference>
<sequence>MAPEFRPGTFEPVITVSPKPDGLTRALHGDKSGLYQVCDDSFRIAYASSSAGGTNTEYTRAAMVGLSRIMAQFLWARQLANQASSLGLSIRCGKALNQEFPLPEPIVKLFNCYGHVVHEDVKYTQLDVERELAWSVLDLLHMTSGTDWDDDAPVVGPQPARDDPARLYVNSTGGIQVNYDESVRSYILRLVTFISASALGPELKLRTIKNVIDAATERDLAAARRFLATVPNLGALPPRGQTPRSPVFEDYLRTALPGHVPNFNDGVLDNGYIVKTIHNLVERLRTVVDELFVPMATVNLPKYEQGSLAQLAETVDDITFTNFPLSLADLTISAAFKVGFVLRRFLRASPELVDQQLRSDLIRKSVRRRA</sequence>
<dbReference type="EMBL" id="KC572133">
    <property type="protein sequence ID" value="AGL42313.1"/>
    <property type="molecule type" value="Genomic_RNA"/>
</dbReference>
<accession>R4N9Q1</accession>
<evidence type="ECO:0000313" key="1">
    <source>
        <dbReference type="EMBL" id="AGL42313.1"/>
    </source>
</evidence>
<protein>
    <submittedName>
        <fullName evidence="1">Uncharacterized protein</fullName>
    </submittedName>
</protein>
<proteinExistence type="predicted"/>